<evidence type="ECO:0000256" key="2">
    <source>
        <dbReference type="SAM" id="SignalP"/>
    </source>
</evidence>
<evidence type="ECO:0000313" key="3">
    <source>
        <dbReference type="EMBL" id="KAJ6637061.1"/>
    </source>
</evidence>
<dbReference type="OrthoDB" id="8195614at2759"/>
<keyword evidence="2" id="KW-0732">Signal</keyword>
<name>A0A9Q0MS80_9DIPT</name>
<keyword evidence="1" id="KW-0472">Membrane</keyword>
<sequence length="274" mass="30332">MLFIFIAFIVLFATLNLGAVLCEDVQSMEKSVQLLQLHLCRDECYKKFATDDISCLQTPECSMCWDDCAVSTSINKSVLATWSLGVTSMVRENSLVSANIAWESQNSPSDCLVTWEVSGGGLIGNLLTQSSNVELSLWPDTRYNVQVTCKNKRSEEISRSLPLTLDTALALVMVRVPTAQPNKSREITVLDDAKVFTTYLLVDQPIESPFSLETLYDSNKEFVIGSLIVACIFIVLLLAYIISKRKSAATDKLPLIDSDDVSINCDEGRTIIHV</sequence>
<keyword evidence="4" id="KW-1185">Reference proteome</keyword>
<reference evidence="3" key="1">
    <citation type="submission" date="2022-07" db="EMBL/GenBank/DDBJ databases">
        <authorList>
            <person name="Trinca V."/>
            <person name="Uliana J.V.C."/>
            <person name="Torres T.T."/>
            <person name="Ward R.J."/>
            <person name="Monesi N."/>
        </authorList>
    </citation>
    <scope>NUCLEOTIDE SEQUENCE</scope>
    <source>
        <strain evidence="3">HSMRA1968</strain>
        <tissue evidence="3">Whole embryos</tissue>
    </source>
</reference>
<protein>
    <submittedName>
        <fullName evidence="3">Transmembrane protein fend</fullName>
    </submittedName>
</protein>
<evidence type="ECO:0000256" key="1">
    <source>
        <dbReference type="SAM" id="Phobius"/>
    </source>
</evidence>
<comment type="caution">
    <text evidence="3">The sequence shown here is derived from an EMBL/GenBank/DDBJ whole genome shotgun (WGS) entry which is preliminary data.</text>
</comment>
<keyword evidence="1 3" id="KW-0812">Transmembrane</keyword>
<feature type="signal peptide" evidence="2">
    <location>
        <begin position="1"/>
        <end position="22"/>
    </location>
</feature>
<evidence type="ECO:0000313" key="4">
    <source>
        <dbReference type="Proteomes" id="UP001151699"/>
    </source>
</evidence>
<dbReference type="EMBL" id="WJQU01000003">
    <property type="protein sequence ID" value="KAJ6637061.1"/>
    <property type="molecule type" value="Genomic_DNA"/>
</dbReference>
<gene>
    <name evidence="3" type="primary">fend_1</name>
    <name evidence="3" type="ORF">Bhyg_09787</name>
</gene>
<organism evidence="3 4">
    <name type="scientific">Pseudolycoriella hygida</name>
    <dbReference type="NCBI Taxonomy" id="35572"/>
    <lineage>
        <taxon>Eukaryota</taxon>
        <taxon>Metazoa</taxon>
        <taxon>Ecdysozoa</taxon>
        <taxon>Arthropoda</taxon>
        <taxon>Hexapoda</taxon>
        <taxon>Insecta</taxon>
        <taxon>Pterygota</taxon>
        <taxon>Neoptera</taxon>
        <taxon>Endopterygota</taxon>
        <taxon>Diptera</taxon>
        <taxon>Nematocera</taxon>
        <taxon>Sciaroidea</taxon>
        <taxon>Sciaridae</taxon>
        <taxon>Pseudolycoriella</taxon>
    </lineage>
</organism>
<accession>A0A9Q0MS80</accession>
<keyword evidence="1" id="KW-1133">Transmembrane helix</keyword>
<feature type="chain" id="PRO_5040178130" evidence="2">
    <location>
        <begin position="23"/>
        <end position="274"/>
    </location>
</feature>
<proteinExistence type="predicted"/>
<dbReference type="AlphaFoldDB" id="A0A9Q0MS80"/>
<dbReference type="Proteomes" id="UP001151699">
    <property type="component" value="Chromosome X"/>
</dbReference>
<feature type="transmembrane region" description="Helical" evidence="1">
    <location>
        <begin position="222"/>
        <end position="242"/>
    </location>
</feature>